<dbReference type="InterPro" id="IPR011051">
    <property type="entry name" value="RmlC_Cupin_sf"/>
</dbReference>
<dbReference type="EMBL" id="CP031165">
    <property type="protein sequence ID" value="AXV07258.1"/>
    <property type="molecule type" value="Genomic_DNA"/>
</dbReference>
<dbReference type="CDD" id="cd00093">
    <property type="entry name" value="HTH_XRE"/>
    <property type="match status" value="1"/>
</dbReference>
<dbReference type="GO" id="GO:0005829">
    <property type="term" value="C:cytosol"/>
    <property type="evidence" value="ECO:0007669"/>
    <property type="project" value="TreeGrafter"/>
</dbReference>
<sequence length="153" mass="17006">MGASTISRIETGHRRLALDHLVALATALDSSVDDLLAGPDLEDVVIRPERDEHRGIIRWPLSRPDDPSGRQVVKIRYPEVTSPQEPRVHPGYDWFTVLEGTARLLLGQREILVREGQAASFDTMTPHAFGGAGGPVEMLMIFDRHGERAHLDQ</sequence>
<dbReference type="Gene3D" id="2.60.120.10">
    <property type="entry name" value="Jelly Rolls"/>
    <property type="match status" value="1"/>
</dbReference>
<dbReference type="PANTHER" id="PTHR46797">
    <property type="entry name" value="HTH-TYPE TRANSCRIPTIONAL REGULATOR"/>
    <property type="match status" value="1"/>
</dbReference>
<dbReference type="KEGG" id="euz:DVS28_a2578"/>
<dbReference type="CDD" id="cd02209">
    <property type="entry name" value="cupin_XRE_C"/>
    <property type="match status" value="1"/>
</dbReference>
<dbReference type="InterPro" id="IPR050807">
    <property type="entry name" value="TransReg_Diox_bact_type"/>
</dbReference>
<dbReference type="GO" id="GO:0003700">
    <property type="term" value="F:DNA-binding transcription factor activity"/>
    <property type="evidence" value="ECO:0007669"/>
    <property type="project" value="TreeGrafter"/>
</dbReference>
<evidence type="ECO:0000256" key="1">
    <source>
        <dbReference type="ARBA" id="ARBA00023125"/>
    </source>
</evidence>
<gene>
    <name evidence="3" type="ORF">DVS28_a2578</name>
</gene>
<accession>A0A346XYG1</accession>
<dbReference type="InterPro" id="IPR010982">
    <property type="entry name" value="Lambda_DNA-bd_dom_sf"/>
</dbReference>
<organism evidence="3 4">
    <name type="scientific">Euzebya pacifica</name>
    <dbReference type="NCBI Taxonomy" id="1608957"/>
    <lineage>
        <taxon>Bacteria</taxon>
        <taxon>Bacillati</taxon>
        <taxon>Actinomycetota</taxon>
        <taxon>Nitriliruptoria</taxon>
        <taxon>Euzebyales</taxon>
    </lineage>
</organism>
<evidence type="ECO:0000259" key="2">
    <source>
        <dbReference type="PROSITE" id="PS50943"/>
    </source>
</evidence>
<dbReference type="Gene3D" id="1.10.260.40">
    <property type="entry name" value="lambda repressor-like DNA-binding domains"/>
    <property type="match status" value="1"/>
</dbReference>
<keyword evidence="4" id="KW-1185">Reference proteome</keyword>
<reference evidence="3 4" key="1">
    <citation type="submission" date="2018-09" db="EMBL/GenBank/DDBJ databases">
        <title>Complete genome sequence of Euzebya sp. DY32-46 isolated from seawater of Pacific Ocean.</title>
        <authorList>
            <person name="Xu L."/>
            <person name="Wu Y.-H."/>
            <person name="Xu X.-W."/>
        </authorList>
    </citation>
    <scope>NUCLEOTIDE SEQUENCE [LARGE SCALE GENOMIC DNA]</scope>
    <source>
        <strain evidence="3 4">DY32-46</strain>
    </source>
</reference>
<dbReference type="PANTHER" id="PTHR46797:SF1">
    <property type="entry name" value="METHYLPHOSPHONATE SYNTHASE"/>
    <property type="match status" value="1"/>
</dbReference>
<keyword evidence="1" id="KW-0238">DNA-binding</keyword>
<proteinExistence type="predicted"/>
<dbReference type="Proteomes" id="UP000264006">
    <property type="component" value="Chromosome"/>
</dbReference>
<evidence type="ECO:0000313" key="4">
    <source>
        <dbReference type="Proteomes" id="UP000264006"/>
    </source>
</evidence>
<dbReference type="SUPFAM" id="SSF47413">
    <property type="entry name" value="lambda repressor-like DNA-binding domains"/>
    <property type="match status" value="1"/>
</dbReference>
<name>A0A346XYG1_9ACTN</name>
<protein>
    <submittedName>
        <fullName evidence="3">Transcriptional regulator</fullName>
    </submittedName>
</protein>
<evidence type="ECO:0000313" key="3">
    <source>
        <dbReference type="EMBL" id="AXV07258.1"/>
    </source>
</evidence>
<dbReference type="SUPFAM" id="SSF51182">
    <property type="entry name" value="RmlC-like cupins"/>
    <property type="match status" value="1"/>
</dbReference>
<dbReference type="PROSITE" id="PS50943">
    <property type="entry name" value="HTH_CROC1"/>
    <property type="match status" value="1"/>
</dbReference>
<dbReference type="InterPro" id="IPR001387">
    <property type="entry name" value="Cro/C1-type_HTH"/>
</dbReference>
<dbReference type="InterPro" id="IPR014710">
    <property type="entry name" value="RmlC-like_jellyroll"/>
</dbReference>
<dbReference type="GO" id="GO:0003677">
    <property type="term" value="F:DNA binding"/>
    <property type="evidence" value="ECO:0007669"/>
    <property type="project" value="UniProtKB-KW"/>
</dbReference>
<dbReference type="Pfam" id="PF01381">
    <property type="entry name" value="HTH_3"/>
    <property type="match status" value="1"/>
</dbReference>
<dbReference type="InterPro" id="IPR013096">
    <property type="entry name" value="Cupin_2"/>
</dbReference>
<dbReference type="Pfam" id="PF07883">
    <property type="entry name" value="Cupin_2"/>
    <property type="match status" value="1"/>
</dbReference>
<dbReference type="AlphaFoldDB" id="A0A346XYG1"/>
<feature type="domain" description="HTH cro/C1-type" evidence="2">
    <location>
        <begin position="4"/>
        <end position="35"/>
    </location>
</feature>